<dbReference type="PANTHER" id="PTHR13748">
    <property type="entry name" value="COBW-RELATED"/>
    <property type="match status" value="1"/>
</dbReference>
<gene>
    <name evidence="2" type="ORF">HMPREF0179_00037</name>
</gene>
<dbReference type="eggNOG" id="COG0523">
    <property type="taxonomic scope" value="Bacteria"/>
</dbReference>
<dbReference type="InterPro" id="IPR051316">
    <property type="entry name" value="Zinc-reg_GTPase_activator"/>
</dbReference>
<keyword evidence="3" id="KW-1185">Reference proteome</keyword>
<evidence type="ECO:0000259" key="1">
    <source>
        <dbReference type="Pfam" id="PF02492"/>
    </source>
</evidence>
<feature type="domain" description="CobW/HypB/UreG nucleotide-binding" evidence="1">
    <location>
        <begin position="6"/>
        <end position="181"/>
    </location>
</feature>
<dbReference type="Gene3D" id="3.40.50.300">
    <property type="entry name" value="P-loop containing nucleotide triphosphate hydrolases"/>
    <property type="match status" value="1"/>
</dbReference>
<sequence length="294" mass="31544">MRKELIILSGFLGSGKTTLLRSLLLRHSDRKIAVLLNDFGDIPVDGETLRRSGVEGGVVVEIGGGSVFCSCLREPFIKALANLAARDEDLIIVEASGMSDPSAVDKMLRLSGLDGLFEHTSTICLFDPVKSLKLARVLEVIPRQLASASVVVLTKADITTKEERDAARAYIRSQEPDLPIVESHNGNADFASLPERALRLFPVGFNTPETRPDCFALEAVRTDAKTLLDALTADGNVLRVKGYIRAADGVRFVSDTGQGFETMESRDAPVPLMIICMQGTAGAVRAALHAAGIA</sequence>
<protein>
    <recommendedName>
        <fullName evidence="1">CobW/HypB/UreG nucleotide-binding domain-containing protein</fullName>
    </recommendedName>
</protein>
<dbReference type="GO" id="GO:0005737">
    <property type="term" value="C:cytoplasm"/>
    <property type="evidence" value="ECO:0007669"/>
    <property type="project" value="TreeGrafter"/>
</dbReference>
<dbReference type="EMBL" id="ADCP02000002">
    <property type="protein sequence ID" value="EFV46150.1"/>
    <property type="molecule type" value="Genomic_DNA"/>
</dbReference>
<dbReference type="InterPro" id="IPR027417">
    <property type="entry name" value="P-loop_NTPase"/>
</dbReference>
<dbReference type="RefSeq" id="WP_005023886.1">
    <property type="nucleotide sequence ID" value="NZ_KE150239.1"/>
</dbReference>
<comment type="caution">
    <text evidence="2">The sequence shown here is derived from an EMBL/GenBank/DDBJ whole genome shotgun (WGS) entry which is preliminary data.</text>
</comment>
<reference evidence="2 3" key="1">
    <citation type="submission" date="2010-10" db="EMBL/GenBank/DDBJ databases">
        <authorList>
            <consortium name="The Broad Institute Genome Sequencing Platform"/>
            <person name="Ward D."/>
            <person name="Earl A."/>
            <person name="Feldgarden M."/>
            <person name="Young S.K."/>
            <person name="Gargeya S."/>
            <person name="Zeng Q."/>
            <person name="Alvarado L."/>
            <person name="Berlin A."/>
            <person name="Bochicchio J."/>
            <person name="Chapman S.B."/>
            <person name="Chen Z."/>
            <person name="Freedman E."/>
            <person name="Gellesch M."/>
            <person name="Goldberg J."/>
            <person name="Griggs A."/>
            <person name="Gujja S."/>
            <person name="Heilman E."/>
            <person name="Heiman D."/>
            <person name="Howarth C."/>
            <person name="Mehta T."/>
            <person name="Neiman D."/>
            <person name="Pearson M."/>
            <person name="Roberts A."/>
            <person name="Saif S."/>
            <person name="Shea T."/>
            <person name="Shenoy N."/>
            <person name="Sisk P."/>
            <person name="Stolte C."/>
            <person name="Sykes S."/>
            <person name="White J."/>
            <person name="Yandava C."/>
            <person name="Allen-Vercoe E."/>
            <person name="Sibley C."/>
            <person name="Ambrose C.E."/>
            <person name="Strauss J."/>
            <person name="Daigneault M."/>
            <person name="Haas B."/>
            <person name="Nusbaum C."/>
            <person name="Birren B."/>
        </authorList>
    </citation>
    <scope>NUCLEOTIDE SEQUENCE [LARGE SCALE GENOMIC DNA]</scope>
    <source>
        <strain evidence="2 3">3_1_6</strain>
    </source>
</reference>
<dbReference type="HOGENOM" id="CLU_017452_1_4_7"/>
<evidence type="ECO:0000313" key="3">
    <source>
        <dbReference type="Proteomes" id="UP000006034"/>
    </source>
</evidence>
<dbReference type="GeneID" id="78087162"/>
<reference evidence="2 3" key="2">
    <citation type="submission" date="2013-04" db="EMBL/GenBank/DDBJ databases">
        <title>The Genome Sequence of Bilophila wadsworthia 3_1_6.</title>
        <authorList>
            <consortium name="The Broad Institute Genomics Platform"/>
            <person name="Earl A."/>
            <person name="Ward D."/>
            <person name="Feldgarden M."/>
            <person name="Gevers D."/>
            <person name="Sibley C."/>
            <person name="Strauss J."/>
            <person name="Allen-Vercoe E."/>
            <person name="Walker B."/>
            <person name="Young S."/>
            <person name="Zeng Q."/>
            <person name="Gargeya S."/>
            <person name="Fitzgerald M."/>
            <person name="Haas B."/>
            <person name="Abouelleil A."/>
            <person name="Allen A.W."/>
            <person name="Alvarado L."/>
            <person name="Arachchi H.M."/>
            <person name="Berlin A.M."/>
            <person name="Chapman S.B."/>
            <person name="Gainer-Dewar J."/>
            <person name="Goldberg J."/>
            <person name="Griggs A."/>
            <person name="Gujja S."/>
            <person name="Hansen M."/>
            <person name="Howarth C."/>
            <person name="Imamovic A."/>
            <person name="Ireland A."/>
            <person name="Larimer J."/>
            <person name="McCowan C."/>
            <person name="Murphy C."/>
            <person name="Pearson M."/>
            <person name="Poon T.W."/>
            <person name="Priest M."/>
            <person name="Roberts A."/>
            <person name="Saif S."/>
            <person name="Shea T."/>
            <person name="Sisk P."/>
            <person name="Sykes S."/>
            <person name="Wortman J."/>
            <person name="Nusbaum C."/>
            <person name="Birren B."/>
        </authorList>
    </citation>
    <scope>NUCLEOTIDE SEQUENCE [LARGE SCALE GENOMIC DNA]</scope>
    <source>
        <strain evidence="2 3">3_1_6</strain>
    </source>
</reference>
<dbReference type="PANTHER" id="PTHR13748:SF62">
    <property type="entry name" value="COBW DOMAIN-CONTAINING PROTEIN"/>
    <property type="match status" value="1"/>
</dbReference>
<accession>E5Y1H8</accession>
<dbReference type="SUPFAM" id="SSF52540">
    <property type="entry name" value="P-loop containing nucleoside triphosphate hydrolases"/>
    <property type="match status" value="1"/>
</dbReference>
<proteinExistence type="predicted"/>
<dbReference type="InterPro" id="IPR003495">
    <property type="entry name" value="CobW/HypB/UreG_nucleotide-bd"/>
</dbReference>
<dbReference type="OrthoDB" id="9808822at2"/>
<name>E5Y1H8_BILW3</name>
<dbReference type="STRING" id="563192.HMPREF0179_00037"/>
<dbReference type="AlphaFoldDB" id="E5Y1H8"/>
<dbReference type="Pfam" id="PF02492">
    <property type="entry name" value="cobW"/>
    <property type="match status" value="1"/>
</dbReference>
<dbReference type="Proteomes" id="UP000006034">
    <property type="component" value="Unassembled WGS sequence"/>
</dbReference>
<evidence type="ECO:0000313" key="2">
    <source>
        <dbReference type="EMBL" id="EFV46150.1"/>
    </source>
</evidence>
<organism evidence="2 3">
    <name type="scientific">Bilophila wadsworthia (strain 3_1_6)</name>
    <dbReference type="NCBI Taxonomy" id="563192"/>
    <lineage>
        <taxon>Bacteria</taxon>
        <taxon>Pseudomonadati</taxon>
        <taxon>Thermodesulfobacteriota</taxon>
        <taxon>Desulfovibrionia</taxon>
        <taxon>Desulfovibrionales</taxon>
        <taxon>Desulfovibrionaceae</taxon>
        <taxon>Bilophila</taxon>
    </lineage>
</organism>